<dbReference type="EMBL" id="JBHUOG010000001">
    <property type="protein sequence ID" value="MFD2792036.1"/>
    <property type="molecule type" value="Genomic_DNA"/>
</dbReference>
<keyword evidence="2" id="KW-0472">Membrane</keyword>
<name>A0ABW5VLZ1_9MICO</name>
<feature type="transmembrane region" description="Helical" evidence="2">
    <location>
        <begin position="46"/>
        <end position="74"/>
    </location>
</feature>
<keyword evidence="4" id="KW-1185">Reference proteome</keyword>
<dbReference type="RefSeq" id="WP_377179286.1">
    <property type="nucleotide sequence ID" value="NZ_JBHUOG010000001.1"/>
</dbReference>
<gene>
    <name evidence="3" type="ORF">ACFS27_00600</name>
</gene>
<accession>A0ABW5VLZ1</accession>
<reference evidence="4" key="1">
    <citation type="journal article" date="2019" name="Int. J. Syst. Evol. Microbiol.">
        <title>The Global Catalogue of Microorganisms (GCM) 10K type strain sequencing project: providing services to taxonomists for standard genome sequencing and annotation.</title>
        <authorList>
            <consortium name="The Broad Institute Genomics Platform"/>
            <consortium name="The Broad Institute Genome Sequencing Center for Infectious Disease"/>
            <person name="Wu L."/>
            <person name="Ma J."/>
        </authorList>
    </citation>
    <scope>NUCLEOTIDE SEQUENCE [LARGE SCALE GENOMIC DNA]</scope>
    <source>
        <strain evidence="4">CCM 7044</strain>
    </source>
</reference>
<sequence>MTTPPVGPGHDYASGPALPPPPTGAQYGYPAQYAPAPRPRKTGPKVLTFTGVAVLVAGVIAGIVGVVGAAGGIADLLPTDLVTTEGTAGSDAIALETSTEPLTFDASDEGAYLVFEVSQDQSARLPASAVTAEGPNGPVGIEPPDQTGALPTNGWSVFPVGVVVPQETGPHTLVVDGAVASPDVGLAVSGPLNVDSVAGIGSSGLVVLVGFLVGGLGFLLLIAGIIWWAVAKK</sequence>
<keyword evidence="2" id="KW-1133">Transmembrane helix</keyword>
<feature type="region of interest" description="Disordered" evidence="1">
    <location>
        <begin position="1"/>
        <end position="29"/>
    </location>
</feature>
<evidence type="ECO:0000313" key="3">
    <source>
        <dbReference type="EMBL" id="MFD2792036.1"/>
    </source>
</evidence>
<keyword evidence="2" id="KW-0812">Transmembrane</keyword>
<proteinExistence type="predicted"/>
<evidence type="ECO:0008006" key="5">
    <source>
        <dbReference type="Google" id="ProtNLM"/>
    </source>
</evidence>
<evidence type="ECO:0000256" key="1">
    <source>
        <dbReference type="SAM" id="MobiDB-lite"/>
    </source>
</evidence>
<evidence type="ECO:0000313" key="4">
    <source>
        <dbReference type="Proteomes" id="UP001597479"/>
    </source>
</evidence>
<evidence type="ECO:0000256" key="2">
    <source>
        <dbReference type="SAM" id="Phobius"/>
    </source>
</evidence>
<organism evidence="3 4">
    <name type="scientific">Promicromonospora vindobonensis</name>
    <dbReference type="NCBI Taxonomy" id="195748"/>
    <lineage>
        <taxon>Bacteria</taxon>
        <taxon>Bacillati</taxon>
        <taxon>Actinomycetota</taxon>
        <taxon>Actinomycetes</taxon>
        <taxon>Micrococcales</taxon>
        <taxon>Promicromonosporaceae</taxon>
        <taxon>Promicromonospora</taxon>
    </lineage>
</organism>
<feature type="transmembrane region" description="Helical" evidence="2">
    <location>
        <begin position="205"/>
        <end position="230"/>
    </location>
</feature>
<protein>
    <recommendedName>
        <fullName evidence="5">MmpS family membrane protein</fullName>
    </recommendedName>
</protein>
<dbReference type="Proteomes" id="UP001597479">
    <property type="component" value="Unassembled WGS sequence"/>
</dbReference>
<comment type="caution">
    <text evidence="3">The sequence shown here is derived from an EMBL/GenBank/DDBJ whole genome shotgun (WGS) entry which is preliminary data.</text>
</comment>